<dbReference type="OMA" id="NLYMLFA"/>
<accession>A0A3E2HRZ3</accession>
<name>A0A3E2HRZ3_SCYLI</name>
<dbReference type="Proteomes" id="UP000258309">
    <property type="component" value="Unassembled WGS sequence"/>
</dbReference>
<dbReference type="CDD" id="cd12246">
    <property type="entry name" value="RRM1_U1A_like"/>
    <property type="match status" value="1"/>
</dbReference>
<dbReference type="OrthoDB" id="277802at2759"/>
<evidence type="ECO:0000313" key="6">
    <source>
        <dbReference type="Proteomes" id="UP000258309"/>
    </source>
</evidence>
<dbReference type="Gene3D" id="3.30.70.330">
    <property type="match status" value="1"/>
</dbReference>
<feature type="non-terminal residue" evidence="5">
    <location>
        <position position="1"/>
    </location>
</feature>
<dbReference type="InterPro" id="IPR000504">
    <property type="entry name" value="RRM_dom"/>
</dbReference>
<dbReference type="FunFam" id="3.30.70.330:FF:000572">
    <property type="entry name" value="U1 small nuclear ribonucleoprotein A"/>
    <property type="match status" value="1"/>
</dbReference>
<dbReference type="GO" id="GO:0000398">
    <property type="term" value="P:mRNA splicing, via spliceosome"/>
    <property type="evidence" value="ECO:0007669"/>
    <property type="project" value="TreeGrafter"/>
</dbReference>
<dbReference type="EMBL" id="NCSJ02000002">
    <property type="protein sequence ID" value="RFU36119.1"/>
    <property type="molecule type" value="Genomic_DNA"/>
</dbReference>
<dbReference type="AlphaFoldDB" id="A0A3E2HRZ3"/>
<feature type="domain" description="RRM" evidence="4">
    <location>
        <begin position="28"/>
        <end position="108"/>
    </location>
</feature>
<dbReference type="InterPro" id="IPR012677">
    <property type="entry name" value="Nucleotide-bd_a/b_plait_sf"/>
</dbReference>
<feature type="region of interest" description="Disordered" evidence="3">
    <location>
        <begin position="146"/>
        <end position="206"/>
    </location>
</feature>
<feature type="compositionally biased region" description="Polar residues" evidence="3">
    <location>
        <begin position="14"/>
        <end position="26"/>
    </location>
</feature>
<dbReference type="InterPro" id="IPR045164">
    <property type="entry name" value="RBM41/RNPC3"/>
</dbReference>
<dbReference type="GO" id="GO:0097157">
    <property type="term" value="F:pre-mRNA intronic binding"/>
    <property type="evidence" value="ECO:0007669"/>
    <property type="project" value="TreeGrafter"/>
</dbReference>
<evidence type="ECO:0000256" key="1">
    <source>
        <dbReference type="ARBA" id="ARBA00022884"/>
    </source>
</evidence>
<feature type="non-terminal residue" evidence="5">
    <location>
        <position position="206"/>
    </location>
</feature>
<dbReference type="PROSITE" id="PS50102">
    <property type="entry name" value="RRM"/>
    <property type="match status" value="1"/>
</dbReference>
<feature type="region of interest" description="Disordered" evidence="3">
    <location>
        <begin position="1"/>
        <end position="26"/>
    </location>
</feature>
<dbReference type="PANTHER" id="PTHR16105:SF0">
    <property type="entry name" value="RNA-BINDING REGION-CONTAINING PROTEIN 3"/>
    <property type="match status" value="1"/>
</dbReference>
<evidence type="ECO:0000259" key="4">
    <source>
        <dbReference type="PROSITE" id="PS50102"/>
    </source>
</evidence>
<dbReference type="STRING" id="5539.A0A3E2HRZ3"/>
<feature type="compositionally biased region" description="Basic and acidic residues" evidence="3">
    <location>
        <begin position="162"/>
        <end position="171"/>
    </location>
</feature>
<gene>
    <name evidence="5" type="ORF">B7463_g243</name>
</gene>
<keyword evidence="6" id="KW-1185">Reference proteome</keyword>
<dbReference type="PANTHER" id="PTHR16105">
    <property type="entry name" value="RNA-BINDING REGION-CONTAINING PROTEIN 3"/>
    <property type="match status" value="1"/>
</dbReference>
<proteinExistence type="predicted"/>
<organism evidence="5 6">
    <name type="scientific">Scytalidium lignicola</name>
    <name type="common">Hyphomycete</name>
    <dbReference type="NCBI Taxonomy" id="5539"/>
    <lineage>
        <taxon>Eukaryota</taxon>
        <taxon>Fungi</taxon>
        <taxon>Dikarya</taxon>
        <taxon>Ascomycota</taxon>
        <taxon>Pezizomycotina</taxon>
        <taxon>Leotiomycetes</taxon>
        <taxon>Leotiomycetes incertae sedis</taxon>
        <taxon>Scytalidium</taxon>
    </lineage>
</organism>
<evidence type="ECO:0000313" key="5">
    <source>
        <dbReference type="EMBL" id="RFU36119.1"/>
    </source>
</evidence>
<reference evidence="5 6" key="1">
    <citation type="submission" date="2018-05" db="EMBL/GenBank/DDBJ databases">
        <title>Draft genome sequence of Scytalidium lignicola DSM 105466, a ubiquitous saprotrophic fungus.</title>
        <authorList>
            <person name="Buettner E."/>
            <person name="Gebauer A.M."/>
            <person name="Hofrichter M."/>
            <person name="Liers C."/>
            <person name="Kellner H."/>
        </authorList>
    </citation>
    <scope>NUCLEOTIDE SEQUENCE [LARGE SCALE GENOMIC DNA]</scope>
    <source>
        <strain evidence="5 6">DSM 105466</strain>
    </source>
</reference>
<feature type="compositionally biased region" description="Acidic residues" evidence="3">
    <location>
        <begin position="185"/>
        <end position="206"/>
    </location>
</feature>
<dbReference type="SMART" id="SM00360">
    <property type="entry name" value="RRM"/>
    <property type="match status" value="1"/>
</dbReference>
<evidence type="ECO:0000256" key="3">
    <source>
        <dbReference type="SAM" id="MobiDB-lite"/>
    </source>
</evidence>
<comment type="caution">
    <text evidence="5">The sequence shown here is derived from an EMBL/GenBank/DDBJ whole genome shotgun (WGS) entry which is preliminary data.</text>
</comment>
<dbReference type="SUPFAM" id="SSF54928">
    <property type="entry name" value="RNA-binding domain, RBD"/>
    <property type="match status" value="1"/>
</dbReference>
<evidence type="ECO:0000256" key="2">
    <source>
        <dbReference type="PROSITE-ProRule" id="PRU00176"/>
    </source>
</evidence>
<protein>
    <recommendedName>
        <fullName evidence="4">RRM domain-containing protein</fullName>
    </recommendedName>
</protein>
<sequence length="206" mass="22547">MATTTMVTRGAPPSSKTNNKAPTYPPNQTLYVTNLPSSKIQKSDLRISLYTLFSTYGPVLDVVALRTMKMRGQAHVVFRDIQTATQAMRSLQGFDFFGKEMKIQYAKSKSDTIAKLDGTFRMPSAPTGAVIATELQQSIFNAPPSAAVTAAPSGTLKPPAPEPDHVMEDAKSPASVVGQKRRRDEEEEEEDSEEDVAMEEDSDDEE</sequence>
<dbReference type="GO" id="GO:0030626">
    <property type="term" value="F:U12 snRNA binding"/>
    <property type="evidence" value="ECO:0007669"/>
    <property type="project" value="TreeGrafter"/>
</dbReference>
<keyword evidence="1 2" id="KW-0694">RNA-binding</keyword>
<dbReference type="InterPro" id="IPR035979">
    <property type="entry name" value="RBD_domain_sf"/>
</dbReference>
<dbReference type="Pfam" id="PF00076">
    <property type="entry name" value="RRM_1"/>
    <property type="match status" value="1"/>
</dbReference>